<dbReference type="GO" id="GO:0003700">
    <property type="term" value="F:DNA-binding transcription factor activity"/>
    <property type="evidence" value="ECO:0007669"/>
    <property type="project" value="InterPro"/>
</dbReference>
<dbReference type="Pfam" id="PF12833">
    <property type="entry name" value="HTH_18"/>
    <property type="match status" value="1"/>
</dbReference>
<sequence>MLTYGPNSAITSLHFDEFARNNPGFKAYFDPLPFVEFDAVQIDSGPFDHESIEIWGQNTILVRDRLTPMSAFTMVPQPDWVMFLLPNVWKGDFRVAGQLSDPGDVFYLDAEQEWFTAAAARDTLSLGVRRSVLSKACANLLGVDFVDLTLGSHTLANGAAITAVLYKIYTKATAAADEVGFINGRLIVPPVLEADMISELASALNQSTDSEAMISEPHRGSLYVVSRARDALRKAGPAAVSIANLCEEVGVSRTWLHHSFIAVFGISAGQYLKLHRLSLAREYLLNSTISQNTVKNVSIGLGFSTSGRFAREYRALFGEYPSDTLGRVW</sequence>
<dbReference type="EMBL" id="LQBP01000004">
    <property type="protein sequence ID" value="KUJ79241.1"/>
    <property type="molecule type" value="Genomic_DNA"/>
</dbReference>
<accession>A0A0X3TVZ5</accession>
<dbReference type="InterPro" id="IPR018060">
    <property type="entry name" value="HTH_AraC"/>
</dbReference>
<dbReference type="Gene3D" id="1.10.10.60">
    <property type="entry name" value="Homeodomain-like"/>
    <property type="match status" value="1"/>
</dbReference>
<dbReference type="GO" id="GO:0043565">
    <property type="term" value="F:sequence-specific DNA binding"/>
    <property type="evidence" value="ECO:0007669"/>
    <property type="project" value="InterPro"/>
</dbReference>
<dbReference type="InterPro" id="IPR053142">
    <property type="entry name" value="PchR_regulatory_protein"/>
</dbReference>
<dbReference type="OrthoDB" id="7285481at2"/>
<dbReference type="InterPro" id="IPR018062">
    <property type="entry name" value="HTH_AraC-typ_CS"/>
</dbReference>
<dbReference type="PANTHER" id="PTHR47893">
    <property type="entry name" value="REGULATORY PROTEIN PCHR"/>
    <property type="match status" value="1"/>
</dbReference>
<keyword evidence="3" id="KW-0804">Transcription</keyword>
<name>A0A0X3TVZ5_9RHOB</name>
<dbReference type="SMART" id="SM00342">
    <property type="entry name" value="HTH_ARAC"/>
    <property type="match status" value="1"/>
</dbReference>
<comment type="caution">
    <text evidence="5">The sequence shown here is derived from an EMBL/GenBank/DDBJ whole genome shotgun (WGS) entry which is preliminary data.</text>
</comment>
<protein>
    <recommendedName>
        <fullName evidence="4">HTH araC/xylS-type domain-containing protein</fullName>
    </recommendedName>
</protein>
<evidence type="ECO:0000259" key="4">
    <source>
        <dbReference type="PROSITE" id="PS01124"/>
    </source>
</evidence>
<dbReference type="InterPro" id="IPR009057">
    <property type="entry name" value="Homeodomain-like_sf"/>
</dbReference>
<keyword evidence="1" id="KW-0805">Transcription regulation</keyword>
<dbReference type="PROSITE" id="PS01124">
    <property type="entry name" value="HTH_ARAC_FAMILY_2"/>
    <property type="match status" value="1"/>
</dbReference>
<dbReference type="AlphaFoldDB" id="A0A0X3TVZ5"/>
<dbReference type="Proteomes" id="UP000053690">
    <property type="component" value="Unassembled WGS sequence"/>
</dbReference>
<dbReference type="PROSITE" id="PS00041">
    <property type="entry name" value="HTH_ARAC_FAMILY_1"/>
    <property type="match status" value="1"/>
</dbReference>
<evidence type="ECO:0000256" key="3">
    <source>
        <dbReference type="ARBA" id="ARBA00023163"/>
    </source>
</evidence>
<evidence type="ECO:0000313" key="5">
    <source>
        <dbReference type="EMBL" id="KUJ79241.1"/>
    </source>
</evidence>
<keyword evidence="2" id="KW-0238">DNA-binding</keyword>
<organism evidence="5 6">
    <name type="scientific">Ruegeria profundi</name>
    <dbReference type="NCBI Taxonomy" id="1685378"/>
    <lineage>
        <taxon>Bacteria</taxon>
        <taxon>Pseudomonadati</taxon>
        <taxon>Pseudomonadota</taxon>
        <taxon>Alphaproteobacteria</taxon>
        <taxon>Rhodobacterales</taxon>
        <taxon>Roseobacteraceae</taxon>
        <taxon>Ruegeria</taxon>
    </lineage>
</organism>
<dbReference type="STRING" id="1685378.AVO44_08360"/>
<keyword evidence="6" id="KW-1185">Reference proteome</keyword>
<dbReference type="PANTHER" id="PTHR47893:SF1">
    <property type="entry name" value="REGULATORY PROTEIN PCHR"/>
    <property type="match status" value="1"/>
</dbReference>
<evidence type="ECO:0000256" key="2">
    <source>
        <dbReference type="ARBA" id="ARBA00023125"/>
    </source>
</evidence>
<feature type="domain" description="HTH araC/xylS-type" evidence="4">
    <location>
        <begin position="226"/>
        <end position="327"/>
    </location>
</feature>
<dbReference type="SUPFAM" id="SSF46689">
    <property type="entry name" value="Homeodomain-like"/>
    <property type="match status" value="1"/>
</dbReference>
<gene>
    <name evidence="5" type="ORF">AVO44_08360</name>
</gene>
<proteinExistence type="predicted"/>
<evidence type="ECO:0000256" key="1">
    <source>
        <dbReference type="ARBA" id="ARBA00023015"/>
    </source>
</evidence>
<evidence type="ECO:0000313" key="6">
    <source>
        <dbReference type="Proteomes" id="UP000053690"/>
    </source>
</evidence>
<reference evidence="6" key="1">
    <citation type="submission" date="2015-12" db="EMBL/GenBank/DDBJ databases">
        <authorList>
            <person name="Zhang G."/>
            <person name="Stingl U."/>
        </authorList>
    </citation>
    <scope>NUCLEOTIDE SEQUENCE [LARGE SCALE GENOMIC DNA]</scope>
    <source>
        <strain evidence="6">ZGT108</strain>
    </source>
</reference>